<proteinExistence type="predicted"/>
<dbReference type="RefSeq" id="WP_012652944.1">
    <property type="nucleotide sequence ID" value="NC_011985.1"/>
</dbReference>
<gene>
    <name evidence="1" type="ordered locus">Arad_4828</name>
</gene>
<dbReference type="PANTHER" id="PTHR46656">
    <property type="entry name" value="PUTATIVE-RELATED"/>
    <property type="match status" value="1"/>
</dbReference>
<dbReference type="eggNOG" id="COG0438">
    <property type="taxonomic scope" value="Bacteria"/>
</dbReference>
<dbReference type="Gene3D" id="3.40.50.2000">
    <property type="entry name" value="Glycogen Phosphorylase B"/>
    <property type="match status" value="1"/>
</dbReference>
<dbReference type="PANTHER" id="PTHR46656:SF3">
    <property type="entry name" value="PUTATIVE-RELATED"/>
    <property type="match status" value="1"/>
</dbReference>
<dbReference type="STRING" id="311403.Arad_4828"/>
<keyword evidence="1" id="KW-0808">Transferase</keyword>
<reference evidence="1 2" key="1">
    <citation type="journal article" date="2009" name="J. Bacteriol.">
        <title>Genome sequences of three Agrobacterium biovars help elucidate the evolution of multichromosome genomes in bacteria.</title>
        <authorList>
            <person name="Slater S.C."/>
            <person name="Goldman B.S."/>
            <person name="Goodner B."/>
            <person name="Setubal J.C."/>
            <person name="Farrand S.K."/>
            <person name="Nester E.W."/>
            <person name="Burr T.J."/>
            <person name="Banta L."/>
            <person name="Dickerman A.W."/>
            <person name="Paulsen I."/>
            <person name="Otten L."/>
            <person name="Suen G."/>
            <person name="Welch R."/>
            <person name="Almeida N.F."/>
            <person name="Arnold F."/>
            <person name="Burton O.T."/>
            <person name="Du Z."/>
            <person name="Ewing A."/>
            <person name="Godsy E."/>
            <person name="Heisel S."/>
            <person name="Houmiel K.L."/>
            <person name="Jhaveri J."/>
            <person name="Lu J."/>
            <person name="Miller N.M."/>
            <person name="Norton S."/>
            <person name="Chen Q."/>
            <person name="Phoolcharoen W."/>
            <person name="Ohlin V."/>
            <person name="Ondrusek D."/>
            <person name="Pride N."/>
            <person name="Stricklin S.L."/>
            <person name="Sun J."/>
            <person name="Wheeler C."/>
            <person name="Wilson L."/>
            <person name="Zhu H."/>
            <person name="Wood D.W."/>
        </authorList>
    </citation>
    <scope>NUCLEOTIDE SEQUENCE [LARGE SCALE GENOMIC DNA]</scope>
    <source>
        <strain evidence="2">K84 / ATCC BAA-868</strain>
    </source>
</reference>
<dbReference type="Pfam" id="PF13692">
    <property type="entry name" value="Glyco_trans_1_4"/>
    <property type="match status" value="1"/>
</dbReference>
<dbReference type="SUPFAM" id="SSF53756">
    <property type="entry name" value="UDP-Glycosyltransferase/glycogen phosphorylase"/>
    <property type="match status" value="1"/>
</dbReference>
<dbReference type="GO" id="GO:0016740">
    <property type="term" value="F:transferase activity"/>
    <property type="evidence" value="ECO:0007669"/>
    <property type="project" value="UniProtKB-KW"/>
</dbReference>
<protein>
    <submittedName>
        <fullName evidence="1">Glycosyltransferase protein</fullName>
    </submittedName>
</protein>
<sequence>MSAIDLAPVDDNASHRLASMLRKTAVETDFGYTLPTGLIAAWVSCGANFQLSYDIHTSTGLDGLTYWWLQHGRYTFPGLADIIDAGLIFDLHFKWINKSSLQSLAVTPLMEIIYRHRPDLPELFDTNEIEGRSGLWQWWLATGHKEYSRSGSESDIDGREALSSIAVLSQITSRSPDDIVEPQSEFVDSIYYQALVAFSRLQSDHGGEIAELLDGIHLRHISQCLENRLPTPLMALVYRNRPDLQPIFSLDDKDVDANFWSWWLENGANEYFPPLDALRIREATAILSDLGSYGAGFVDTLRYRAFLSLSRTADSESKEIAELLDGIHLRHISQCLENRLPTPLMALVYRNRPDLQPIFSLDDKDVDANFWSWWLENGANEYFPPLDALRIREATAILSDLGSYGAGFVDTLRYRAFLSLSRTADSESKEIAELLDGIHLRHISQCLENRLPTPLMALVYRNRPDLQPIFSLDDKDVDANFWSWWLENGANEYFPPLDALRIREATAILSDLGSYGAGFVDTLRYRAFLSLSRTVDSESKEIAELLTRVHFRYLRKNPEDTRWTPLMGFVYRNRPDLQNAFPVKEKVSQVDFRKWWNHFADTEYALKKRPVHDNPPAKDHSLPAEPENRHTSIALAGYPRGEFGLGEDIRLLRASLQTVGVEPDVIRVPWKITAREGINEQITEADEADFGSDVMIYVMPAFDTLTLLNKVGTRAFSARRKIGYWQWELSKFPEPAMMAFDLVDEVWCHSEHSAKAFREATDKPVIRVPLPVQPPAFEHVARSTFNLNENSFIVFTSFDGASSISRKNPMAAILAFQKAFPRNTHPDVQLVVKAMNALDDGLWRDCVRKSYLDDRIHIRNEVLDRDAYYQLLACCDVVLSMHRAEGFGRLMAEAMAIGIPVISTGYSGNLDFMTQDNSWLIPGQICKLVPGDYSFYKGQEWMEPDIDKAAEALRDCLVNPAKRECLIANAKKTLDRYSLQNCGKQYLALIAGKN</sequence>
<accession>B9JE97</accession>
<dbReference type="Proteomes" id="UP000001600">
    <property type="component" value="Chromosome 1"/>
</dbReference>
<name>B9JE97_RHIR8</name>
<organism evidence="1 2">
    <name type="scientific">Rhizobium rhizogenes (strain K84 / ATCC BAA-868)</name>
    <name type="common">Agrobacterium radiobacter</name>
    <dbReference type="NCBI Taxonomy" id="311403"/>
    <lineage>
        <taxon>Bacteria</taxon>
        <taxon>Pseudomonadati</taxon>
        <taxon>Pseudomonadota</taxon>
        <taxon>Alphaproteobacteria</taxon>
        <taxon>Hyphomicrobiales</taxon>
        <taxon>Rhizobiaceae</taxon>
        <taxon>Rhizobium/Agrobacterium group</taxon>
        <taxon>Rhizobium</taxon>
    </lineage>
</organism>
<dbReference type="CDD" id="cd03801">
    <property type="entry name" value="GT4_PimA-like"/>
    <property type="match status" value="1"/>
</dbReference>
<dbReference type="KEGG" id="ara:Arad_4828"/>
<dbReference type="HOGENOM" id="CLU_300853_0_0_5"/>
<dbReference type="EMBL" id="CP000628">
    <property type="protein sequence ID" value="ACM28442.1"/>
    <property type="molecule type" value="Genomic_DNA"/>
</dbReference>
<dbReference type="AlphaFoldDB" id="B9JE97"/>
<evidence type="ECO:0000313" key="1">
    <source>
        <dbReference type="EMBL" id="ACM28442.1"/>
    </source>
</evidence>
<evidence type="ECO:0000313" key="2">
    <source>
        <dbReference type="Proteomes" id="UP000001600"/>
    </source>
</evidence>
<dbReference type="CAZy" id="GT4">
    <property type="family name" value="Glycosyltransferase Family 4"/>
</dbReference>